<proteinExistence type="inferred from homology"/>
<gene>
    <name evidence="9" type="ORF">NG792_22685</name>
</gene>
<dbReference type="Proteomes" id="UP001525961">
    <property type="component" value="Unassembled WGS sequence"/>
</dbReference>
<keyword evidence="7" id="KW-0653">Protein transport</keyword>
<keyword evidence="10" id="KW-1185">Reference proteome</keyword>
<keyword evidence="5 8" id="KW-1133">Transmembrane helix</keyword>
<keyword evidence="3" id="KW-1003">Cell membrane</keyword>
<dbReference type="Gene3D" id="3.30.420.270">
    <property type="match status" value="1"/>
</dbReference>
<dbReference type="RefSeq" id="WP_261236929.1">
    <property type="nucleotide sequence ID" value="NZ_JAMXFA010000039.1"/>
</dbReference>
<reference evidence="9 10" key="1">
    <citation type="journal article" date="2022" name="Front. Microbiol.">
        <title>High genomic differentiation and limited gene flow indicate recent cryptic speciation within the genus Laspinema (cyanobacteria).</title>
        <authorList>
            <person name="Stanojkovic A."/>
            <person name="Skoupy S."/>
            <person name="Skaloud P."/>
            <person name="Dvorak P."/>
        </authorList>
    </citation>
    <scope>NUCLEOTIDE SEQUENCE [LARGE SCALE GENOMIC DNA]</scope>
    <source>
        <strain evidence="9 10">D3b</strain>
    </source>
</reference>
<comment type="similarity">
    <text evidence="2 7">Belongs to the ExbD/TolR family.</text>
</comment>
<dbReference type="InterPro" id="IPR003400">
    <property type="entry name" value="ExbD"/>
</dbReference>
<evidence type="ECO:0000256" key="7">
    <source>
        <dbReference type="RuleBase" id="RU003879"/>
    </source>
</evidence>
<name>A0ABT2NFQ9_9CYAN</name>
<comment type="subcellular location">
    <subcellularLocation>
        <location evidence="1">Cell membrane</location>
        <topology evidence="1">Single-pass membrane protein</topology>
    </subcellularLocation>
    <subcellularLocation>
        <location evidence="7">Cell membrane</location>
        <topology evidence="7">Single-pass type II membrane protein</topology>
    </subcellularLocation>
</comment>
<evidence type="ECO:0000313" key="10">
    <source>
        <dbReference type="Proteomes" id="UP001525961"/>
    </source>
</evidence>
<sequence length="176" mass="19156">MKINYDSQTEEARIELIPLIDVIFCILTFFLLAALQLTRQQAVNVDLPQAETGTVQMQELKLFVSVDQLGQTYVDKQPVTREQLYQLLLTYKRARPEGLIVLSASKMASYNDVMQVLDLLRSVGGDRVALATIPSSGDLLELPGNQPDNGLGVPNLLVPETGGENAPATGGTIEGN</sequence>
<evidence type="ECO:0000256" key="3">
    <source>
        <dbReference type="ARBA" id="ARBA00022475"/>
    </source>
</evidence>
<dbReference type="Pfam" id="PF02472">
    <property type="entry name" value="ExbD"/>
    <property type="match status" value="1"/>
</dbReference>
<keyword evidence="4 7" id="KW-0812">Transmembrane</keyword>
<dbReference type="PANTHER" id="PTHR30558:SF3">
    <property type="entry name" value="BIOPOLYMER TRANSPORT PROTEIN EXBD-RELATED"/>
    <property type="match status" value="1"/>
</dbReference>
<evidence type="ECO:0000256" key="4">
    <source>
        <dbReference type="ARBA" id="ARBA00022692"/>
    </source>
</evidence>
<evidence type="ECO:0000256" key="5">
    <source>
        <dbReference type="ARBA" id="ARBA00022989"/>
    </source>
</evidence>
<evidence type="ECO:0000256" key="1">
    <source>
        <dbReference type="ARBA" id="ARBA00004162"/>
    </source>
</evidence>
<keyword evidence="6 8" id="KW-0472">Membrane</keyword>
<accession>A0ABT2NFQ9</accession>
<evidence type="ECO:0000256" key="8">
    <source>
        <dbReference type="SAM" id="Phobius"/>
    </source>
</evidence>
<comment type="caution">
    <text evidence="9">The sequence shown here is derived from an EMBL/GenBank/DDBJ whole genome shotgun (WGS) entry which is preliminary data.</text>
</comment>
<feature type="transmembrane region" description="Helical" evidence="8">
    <location>
        <begin position="16"/>
        <end position="35"/>
    </location>
</feature>
<keyword evidence="7" id="KW-0813">Transport</keyword>
<evidence type="ECO:0000256" key="2">
    <source>
        <dbReference type="ARBA" id="ARBA00005811"/>
    </source>
</evidence>
<organism evidence="9 10">
    <name type="scientific">Laspinema olomoucense D3b</name>
    <dbReference type="NCBI Taxonomy" id="2953688"/>
    <lineage>
        <taxon>Bacteria</taxon>
        <taxon>Bacillati</taxon>
        <taxon>Cyanobacteriota</taxon>
        <taxon>Cyanophyceae</taxon>
        <taxon>Oscillatoriophycideae</taxon>
        <taxon>Oscillatoriales</taxon>
        <taxon>Laspinemataceae</taxon>
        <taxon>Laspinema</taxon>
        <taxon>Laspinema olomoucense</taxon>
    </lineage>
</organism>
<evidence type="ECO:0000256" key="6">
    <source>
        <dbReference type="ARBA" id="ARBA00023136"/>
    </source>
</evidence>
<dbReference type="PANTHER" id="PTHR30558">
    <property type="entry name" value="EXBD MEMBRANE COMPONENT OF PMF-DRIVEN MACROMOLECULE IMPORT SYSTEM"/>
    <property type="match status" value="1"/>
</dbReference>
<protein>
    <submittedName>
        <fullName evidence="9">Biopolymer transporter ExbD</fullName>
    </submittedName>
</protein>
<dbReference type="EMBL" id="JAMXFA010000039">
    <property type="protein sequence ID" value="MCT7980535.1"/>
    <property type="molecule type" value="Genomic_DNA"/>
</dbReference>
<evidence type="ECO:0000313" key="9">
    <source>
        <dbReference type="EMBL" id="MCT7980535.1"/>
    </source>
</evidence>